<dbReference type="InterPro" id="IPR007094">
    <property type="entry name" value="RNA-dir_pol_PSvirus"/>
</dbReference>
<evidence type="ECO:0000256" key="2">
    <source>
        <dbReference type="ARBA" id="ARBA00022484"/>
    </source>
</evidence>
<keyword evidence="3" id="KW-0167">Capsid protein</keyword>
<evidence type="ECO:0000256" key="3">
    <source>
        <dbReference type="ARBA" id="ARBA00022561"/>
    </source>
</evidence>
<dbReference type="Pfam" id="PF00680">
    <property type="entry name" value="RdRP_1"/>
    <property type="match status" value="1"/>
</dbReference>
<keyword evidence="5" id="KW-0548">Nucleotidyltransferase</keyword>
<reference evidence="11 12" key="1">
    <citation type="journal article" date="2001" name="Virus Genes">
        <title>3'-Terminal sequence analysis of the RNA genome of the Indian isolate of cardamom mosaic virus: a new member of genus Macluravirus of potyviridae.</title>
        <authorList>
            <person name="Jacob T."/>
            <person name="Usha R."/>
        </authorList>
    </citation>
    <scope>NUCLEOTIDE SEQUENCE [LARGE SCALE GENOMIC DNA]</scope>
</reference>
<proteinExistence type="predicted"/>
<evidence type="ECO:0000256" key="1">
    <source>
        <dbReference type="ARBA" id="ARBA00004328"/>
    </source>
</evidence>
<dbReference type="Gene3D" id="3.30.70.270">
    <property type="match status" value="1"/>
</dbReference>
<dbReference type="InterPro" id="IPR043128">
    <property type="entry name" value="Rev_trsase/Diguanyl_cyclase"/>
</dbReference>
<dbReference type="EMBL" id="AF189125">
    <property type="protein sequence ID" value="AAF01060.1"/>
    <property type="molecule type" value="Genomic_RNA"/>
</dbReference>
<evidence type="ECO:0000259" key="10">
    <source>
        <dbReference type="PROSITE" id="PS50507"/>
    </source>
</evidence>
<dbReference type="InterPro" id="IPR001205">
    <property type="entry name" value="RNA-dir_pol_C"/>
</dbReference>
<feature type="domain" description="RdRp catalytic" evidence="10">
    <location>
        <begin position="1"/>
        <end position="62"/>
    </location>
</feature>
<evidence type="ECO:0000256" key="6">
    <source>
        <dbReference type="ARBA" id="ARBA00022741"/>
    </source>
</evidence>
<dbReference type="Proteomes" id="UP000232571">
    <property type="component" value="Segment"/>
</dbReference>
<comment type="subcellular location">
    <subcellularLocation>
        <location evidence="1">Virion</location>
    </subcellularLocation>
</comment>
<accession>Q9QD49</accession>
<keyword evidence="8" id="KW-0693">Viral RNA replication</keyword>
<evidence type="ECO:0000313" key="11">
    <source>
        <dbReference type="EMBL" id="AAF01060.1"/>
    </source>
</evidence>
<keyword evidence="7" id="KW-0946">Virion</keyword>
<dbReference type="GO" id="GO:0019028">
    <property type="term" value="C:viral capsid"/>
    <property type="evidence" value="ECO:0007669"/>
    <property type="project" value="UniProtKB-KW"/>
</dbReference>
<organism evidence="11 12">
    <name type="scientific">Cardamom mosaic virus</name>
    <dbReference type="NCBI Taxonomy" id="104637"/>
    <lineage>
        <taxon>Viruses</taxon>
        <taxon>Riboviria</taxon>
        <taxon>Orthornavirae</taxon>
        <taxon>Pisuviricota</taxon>
        <taxon>Stelpaviricetes</taxon>
        <taxon>Patatavirales</taxon>
        <taxon>Potyviridae</taxon>
        <taxon>Macluravirus</taxon>
        <taxon>Macluravirus cardamomi</taxon>
    </lineage>
</organism>
<keyword evidence="6" id="KW-0547">Nucleotide-binding</keyword>
<dbReference type="SUPFAM" id="SSF56672">
    <property type="entry name" value="DNA/RNA polymerases"/>
    <property type="match status" value="1"/>
</dbReference>
<dbReference type="GO" id="GO:0003723">
    <property type="term" value="F:RNA binding"/>
    <property type="evidence" value="ECO:0007669"/>
    <property type="project" value="InterPro"/>
</dbReference>
<dbReference type="GO" id="GO:0006351">
    <property type="term" value="P:DNA-templated transcription"/>
    <property type="evidence" value="ECO:0007669"/>
    <property type="project" value="InterPro"/>
</dbReference>
<evidence type="ECO:0000256" key="4">
    <source>
        <dbReference type="ARBA" id="ARBA00022679"/>
    </source>
</evidence>
<dbReference type="Pfam" id="PF00767">
    <property type="entry name" value="Poty_coat"/>
    <property type="match status" value="1"/>
</dbReference>
<keyword evidence="2" id="KW-0696">RNA-directed RNA polymerase</keyword>
<feature type="non-terminal residue" evidence="11">
    <location>
        <position position="1"/>
    </location>
</feature>
<dbReference type="InterPro" id="IPR043502">
    <property type="entry name" value="DNA/RNA_pol_sf"/>
</dbReference>
<evidence type="ECO:0000313" key="12">
    <source>
        <dbReference type="Proteomes" id="UP000232571"/>
    </source>
</evidence>
<evidence type="ECO:0000256" key="5">
    <source>
        <dbReference type="ARBA" id="ARBA00022695"/>
    </source>
</evidence>
<dbReference type="GO" id="GO:0003968">
    <property type="term" value="F:RNA-directed RNA polymerase activity"/>
    <property type="evidence" value="ECO:0007669"/>
    <property type="project" value="UniProtKB-KW"/>
</dbReference>
<protein>
    <submittedName>
        <fullName evidence="11">Polyprotein</fullName>
    </submittedName>
</protein>
<dbReference type="GO" id="GO:0000166">
    <property type="term" value="F:nucleotide binding"/>
    <property type="evidence" value="ECO:0007669"/>
    <property type="project" value="UniProtKB-KW"/>
</dbReference>
<evidence type="ECO:0000256" key="8">
    <source>
        <dbReference type="ARBA" id="ARBA00022953"/>
    </source>
</evidence>
<name>Q9QD49_9POTY</name>
<dbReference type="GO" id="GO:0039694">
    <property type="term" value="P:viral RNA genome replication"/>
    <property type="evidence" value="ECO:0007669"/>
    <property type="project" value="InterPro"/>
</dbReference>
<sequence length="528" mass="58694">GNNIGQPSTVVDNTLILMMSFYYAYIMKTQDFDCEHIHKRMKFVCNGDDNKFSLAPSFVKEFGGEFTTEIKQLGLTYEFDDLTDDITENPYMSLTMVRTSSGIGFSLHPSRVIAIVQWIKKGDIIQATQAAFAAMIEAYNDPWLFSILASLPGMVAHEYKDALNFARVNGIFGVVYFDPCQVHALHYGTPTVNEFEECESESCIDDDDFEAIEYCSQQFQMDLVGTPTAPRQGNTTVPSTSSGTTGVTPPGGSGTRAAPLAPMTGQTSVVSPPRPVEEPDTQLQESTLGGGDDDADIQWRIPPTPRRLSHFNNPRVKGKRIWNRKIINSIAKEQFTQSSQLATTLQFEKWAEDVRKSLGTPNEEDFQIYLTSWCLWCANNGTSSEVDVNQNMEIHSGGKYSTIPIAIFVEPAVQNGGLRKIMRHLSDITSQILAKGGKMTAWGTKRGYTQLAMIPYAFDFCVQTNGMPKTVREQLNQGKAAAIGSGYQRVMLLDGKVQRSKTSYERHVDTDIDEFEHGSTSEPRATLY</sequence>
<keyword evidence="4" id="KW-0808">Transferase</keyword>
<feature type="region of interest" description="Disordered" evidence="9">
    <location>
        <begin position="226"/>
        <end position="296"/>
    </location>
</feature>
<feature type="compositionally biased region" description="Low complexity" evidence="9">
    <location>
        <begin position="235"/>
        <end position="248"/>
    </location>
</feature>
<dbReference type="InterPro" id="IPR001592">
    <property type="entry name" value="Poty_coat"/>
</dbReference>
<dbReference type="PROSITE" id="PS50507">
    <property type="entry name" value="RDRP_SSRNA_POS"/>
    <property type="match status" value="1"/>
</dbReference>
<evidence type="ECO:0000256" key="7">
    <source>
        <dbReference type="ARBA" id="ARBA00022844"/>
    </source>
</evidence>
<evidence type="ECO:0000256" key="9">
    <source>
        <dbReference type="SAM" id="MobiDB-lite"/>
    </source>
</evidence>